<dbReference type="Gramene" id="QL02p002866:mrna">
    <property type="protein sequence ID" value="QL02p002866:mrna"/>
    <property type="gene ID" value="QL02p002866"/>
</dbReference>
<evidence type="ECO:0000256" key="5">
    <source>
        <dbReference type="ARBA" id="ARBA00023002"/>
    </source>
</evidence>
<comment type="similarity">
    <text evidence="2 10">Belongs to the cytochrome P450 family.</text>
</comment>
<keyword evidence="4 9" id="KW-0479">Metal-binding</keyword>
<evidence type="ECO:0000256" key="12">
    <source>
        <dbReference type="SAM" id="Phobius"/>
    </source>
</evidence>
<dbReference type="GO" id="GO:0016020">
    <property type="term" value="C:membrane"/>
    <property type="evidence" value="ECO:0007669"/>
    <property type="project" value="UniProtKB-SubCell"/>
</dbReference>
<feature type="region of interest" description="Disordered" evidence="11">
    <location>
        <begin position="1"/>
        <end position="21"/>
    </location>
</feature>
<dbReference type="GO" id="GO:0004497">
    <property type="term" value="F:monooxygenase activity"/>
    <property type="evidence" value="ECO:0007669"/>
    <property type="project" value="UniProtKB-KW"/>
</dbReference>
<comment type="cofactor">
    <cofactor evidence="9">
        <name>heme</name>
        <dbReference type="ChEBI" id="CHEBI:30413"/>
    </cofactor>
</comment>
<keyword evidence="14" id="KW-1185">Reference proteome</keyword>
<comment type="subcellular location">
    <subcellularLocation>
        <location evidence="1">Membrane</location>
    </subcellularLocation>
</comment>
<dbReference type="PROSITE" id="PS00086">
    <property type="entry name" value="CYTOCHROME_P450"/>
    <property type="match status" value="1"/>
</dbReference>
<dbReference type="GO" id="GO:0016705">
    <property type="term" value="F:oxidoreductase activity, acting on paired donors, with incorporation or reduction of molecular oxygen"/>
    <property type="evidence" value="ECO:0007669"/>
    <property type="project" value="InterPro"/>
</dbReference>
<keyword evidence="5 10" id="KW-0560">Oxidoreductase</keyword>
<dbReference type="SUPFAM" id="SSF48264">
    <property type="entry name" value="Cytochrome P450"/>
    <property type="match status" value="1"/>
</dbReference>
<proteinExistence type="inferred from homology"/>
<dbReference type="InterPro" id="IPR002401">
    <property type="entry name" value="Cyt_P450_E_grp-I"/>
</dbReference>
<evidence type="ECO:0000256" key="6">
    <source>
        <dbReference type="ARBA" id="ARBA00023004"/>
    </source>
</evidence>
<dbReference type="Pfam" id="PF00067">
    <property type="entry name" value="p450"/>
    <property type="match status" value="1"/>
</dbReference>
<reference evidence="13" key="2">
    <citation type="submission" date="2021-01" db="UniProtKB">
        <authorList>
            <consortium name="EnsemblPlants"/>
        </authorList>
    </citation>
    <scope>IDENTIFICATION</scope>
</reference>
<keyword evidence="6 9" id="KW-0408">Iron</keyword>
<sequence length="645" mass="72572">MNHQAHSPGAPKTYSLKPTSSPTTLAKVHMATPLCHPSTLEMNPLCCIAPVLTNQDQANSGAVILPGQIPIRDQYISKSRELPKIEPLAAGFFSQNTKLDRVSTMVNHNGEDKIMEARDMKAFSGNGIYKVTTKSRLQTSIQCTSLCKDFSNISTMLFQILIFVAFYVFTKHFLSKLQNLPPSPFPTLPIIGHLYLLKTKKPLHQTLSNLSNKYGPIVFLNFGSRPVLLISSPSLAEECLRKRDIVFANRPRLLAGKHLGYNYTSLSWAPYGDHWRNLRKIASLEILSSHRVQTLSDIRSHEVHSLIRRLLSQKDQPVDMKALFFELTLNVMMRMIAGKREVEEGRKIREIVTETFLLGGVTIMEDYLPFLRWVGNRGKEKRLILVQEKRDSFMQSLIEEHRRMGSSEGEKKTLIEVMLAKQESEPEYFKDEIIRGIMLVLLFAGTDTSAGTMEWAMSLLLNHPKVLKKVQAEIDNVVGHDRLIDEADLAKLPYLHCIVNETMRMYPAGPLLVPHESSEDCMVGGFKVPGGTILLVNMWAIHNDPKIWDEPRSFKPKRFEGFEGVRDGFKFVPFGSGRRGCPGEGLAVRVVGLALGSLLQCFEWDRIGEEMVDMSEGSGLTLPKAQSLFANCCPRPTMANLLSHI</sequence>
<keyword evidence="3 9" id="KW-0349">Heme</keyword>
<dbReference type="Gene3D" id="1.10.630.10">
    <property type="entry name" value="Cytochrome P450"/>
    <property type="match status" value="1"/>
</dbReference>
<dbReference type="InterPro" id="IPR050651">
    <property type="entry name" value="Plant_Cytochrome_P450_Monoox"/>
</dbReference>
<dbReference type="Proteomes" id="UP000594261">
    <property type="component" value="Chromosome 2"/>
</dbReference>
<name>A0A7N2KRH0_QUELO</name>
<dbReference type="PANTHER" id="PTHR47947:SF24">
    <property type="entry name" value="ISOFLAVONE 2'-HYDROXYLASE-LIKE"/>
    <property type="match status" value="1"/>
</dbReference>
<keyword evidence="12" id="KW-1133">Transmembrane helix</keyword>
<protein>
    <recommendedName>
        <fullName evidence="15">Cytochrome P450</fullName>
    </recommendedName>
</protein>
<dbReference type="PANTHER" id="PTHR47947">
    <property type="entry name" value="CYTOCHROME P450 82C3-RELATED"/>
    <property type="match status" value="1"/>
</dbReference>
<evidence type="ECO:0000256" key="1">
    <source>
        <dbReference type="ARBA" id="ARBA00004370"/>
    </source>
</evidence>
<dbReference type="OMA" id="VAMIVKE"/>
<dbReference type="InterPro" id="IPR001128">
    <property type="entry name" value="Cyt_P450"/>
</dbReference>
<dbReference type="InterPro" id="IPR017972">
    <property type="entry name" value="Cyt_P450_CS"/>
</dbReference>
<dbReference type="AlphaFoldDB" id="A0A7N2KRH0"/>
<dbReference type="CDD" id="cd20653">
    <property type="entry name" value="CYP81"/>
    <property type="match status" value="1"/>
</dbReference>
<feature type="binding site" description="axial binding residue" evidence="9">
    <location>
        <position position="581"/>
    </location>
    <ligand>
        <name>heme</name>
        <dbReference type="ChEBI" id="CHEBI:30413"/>
    </ligand>
    <ligandPart>
        <name>Fe</name>
        <dbReference type="ChEBI" id="CHEBI:18248"/>
    </ligandPart>
</feature>
<dbReference type="PRINTS" id="PR00385">
    <property type="entry name" value="P450"/>
</dbReference>
<evidence type="ECO:0000256" key="2">
    <source>
        <dbReference type="ARBA" id="ARBA00010617"/>
    </source>
</evidence>
<evidence type="ECO:0000256" key="11">
    <source>
        <dbReference type="SAM" id="MobiDB-lite"/>
    </source>
</evidence>
<keyword evidence="8 12" id="KW-0472">Membrane</keyword>
<feature type="transmembrane region" description="Helical" evidence="12">
    <location>
        <begin position="150"/>
        <end position="169"/>
    </location>
</feature>
<organism evidence="13 14">
    <name type="scientific">Quercus lobata</name>
    <name type="common">Valley oak</name>
    <dbReference type="NCBI Taxonomy" id="97700"/>
    <lineage>
        <taxon>Eukaryota</taxon>
        <taxon>Viridiplantae</taxon>
        <taxon>Streptophyta</taxon>
        <taxon>Embryophyta</taxon>
        <taxon>Tracheophyta</taxon>
        <taxon>Spermatophyta</taxon>
        <taxon>Magnoliopsida</taxon>
        <taxon>eudicotyledons</taxon>
        <taxon>Gunneridae</taxon>
        <taxon>Pentapetalae</taxon>
        <taxon>rosids</taxon>
        <taxon>fabids</taxon>
        <taxon>Fagales</taxon>
        <taxon>Fagaceae</taxon>
        <taxon>Quercus</taxon>
    </lineage>
</organism>
<reference evidence="14" key="1">
    <citation type="journal article" date="2016" name="G3 (Bethesda)">
        <title>First Draft Assembly and Annotation of the Genome of a California Endemic Oak Quercus lobata Nee (Fagaceae).</title>
        <authorList>
            <person name="Sork V.L."/>
            <person name="Fitz-Gibbon S.T."/>
            <person name="Puiu D."/>
            <person name="Crepeau M."/>
            <person name="Gugger P.F."/>
            <person name="Sherman R."/>
            <person name="Stevens K."/>
            <person name="Langley C.H."/>
            <person name="Pellegrini M."/>
            <person name="Salzberg S.L."/>
        </authorList>
    </citation>
    <scope>NUCLEOTIDE SEQUENCE [LARGE SCALE GENOMIC DNA]</scope>
    <source>
        <strain evidence="14">cv. SW786</strain>
    </source>
</reference>
<evidence type="ECO:0000256" key="4">
    <source>
        <dbReference type="ARBA" id="ARBA00022723"/>
    </source>
</evidence>
<evidence type="ECO:0000256" key="9">
    <source>
        <dbReference type="PIRSR" id="PIRSR602401-1"/>
    </source>
</evidence>
<keyword evidence="12" id="KW-0812">Transmembrane</keyword>
<dbReference type="PRINTS" id="PR00463">
    <property type="entry name" value="EP450I"/>
</dbReference>
<evidence type="ECO:0000313" key="14">
    <source>
        <dbReference type="Proteomes" id="UP000594261"/>
    </source>
</evidence>
<evidence type="ECO:0000256" key="3">
    <source>
        <dbReference type="ARBA" id="ARBA00022617"/>
    </source>
</evidence>
<evidence type="ECO:0000256" key="8">
    <source>
        <dbReference type="ARBA" id="ARBA00023136"/>
    </source>
</evidence>
<evidence type="ECO:0000256" key="7">
    <source>
        <dbReference type="ARBA" id="ARBA00023033"/>
    </source>
</evidence>
<dbReference type="InParanoid" id="A0A7N2KRH0"/>
<accession>A0A7N2KRH0</accession>
<dbReference type="GO" id="GO:0020037">
    <property type="term" value="F:heme binding"/>
    <property type="evidence" value="ECO:0007669"/>
    <property type="project" value="InterPro"/>
</dbReference>
<keyword evidence="7 10" id="KW-0503">Monooxygenase</keyword>
<dbReference type="FunFam" id="1.10.630.10:FF:000023">
    <property type="entry name" value="Cytochrome P450 family protein"/>
    <property type="match status" value="1"/>
</dbReference>
<dbReference type="GO" id="GO:0005506">
    <property type="term" value="F:iron ion binding"/>
    <property type="evidence" value="ECO:0007669"/>
    <property type="project" value="InterPro"/>
</dbReference>
<evidence type="ECO:0008006" key="15">
    <source>
        <dbReference type="Google" id="ProtNLM"/>
    </source>
</evidence>
<dbReference type="InterPro" id="IPR036396">
    <property type="entry name" value="Cyt_P450_sf"/>
</dbReference>
<dbReference type="EnsemblPlants" id="QL02p002866:mrna">
    <property type="protein sequence ID" value="QL02p002866:mrna"/>
    <property type="gene ID" value="QL02p002866"/>
</dbReference>
<evidence type="ECO:0000313" key="13">
    <source>
        <dbReference type="EnsemblPlants" id="QL02p002866:mrna"/>
    </source>
</evidence>
<evidence type="ECO:0000256" key="10">
    <source>
        <dbReference type="RuleBase" id="RU000461"/>
    </source>
</evidence>